<dbReference type="Pfam" id="PF00436">
    <property type="entry name" value="SSB"/>
    <property type="match status" value="1"/>
</dbReference>
<evidence type="ECO:0000256" key="2">
    <source>
        <dbReference type="HAMAP-Rule" id="MF_00984"/>
    </source>
</evidence>
<reference evidence="5" key="1">
    <citation type="submission" date="2017-11" db="EMBL/GenBank/DDBJ databases">
        <title>Three new genomes from thermophilic consortium.</title>
        <authorList>
            <person name="Quaggio R."/>
            <person name="Amgarten D."/>
            <person name="Setubal J.C."/>
        </authorList>
    </citation>
    <scope>NUCLEOTIDE SEQUENCE</scope>
    <source>
        <strain evidence="5">ZCTH01-B2</strain>
    </source>
</reference>
<dbReference type="SUPFAM" id="SSF50249">
    <property type="entry name" value="Nucleic acid-binding proteins"/>
    <property type="match status" value="1"/>
</dbReference>
<dbReference type="GO" id="GO:0003697">
    <property type="term" value="F:single-stranded DNA binding"/>
    <property type="evidence" value="ECO:0007669"/>
    <property type="project" value="UniProtKB-UniRule"/>
</dbReference>
<comment type="subunit">
    <text evidence="2">Homotetramer.</text>
</comment>
<dbReference type="NCBIfam" id="TIGR00621">
    <property type="entry name" value="ssb"/>
    <property type="match status" value="1"/>
</dbReference>
<dbReference type="PANTHER" id="PTHR10302:SF27">
    <property type="entry name" value="SINGLE-STRANDED DNA-BINDING PROTEIN"/>
    <property type="match status" value="1"/>
</dbReference>
<evidence type="ECO:0000313" key="6">
    <source>
        <dbReference type="Proteomes" id="UP000732377"/>
    </source>
</evidence>
<dbReference type="GO" id="GO:0009295">
    <property type="term" value="C:nucleoid"/>
    <property type="evidence" value="ECO:0007669"/>
    <property type="project" value="TreeGrafter"/>
</dbReference>
<feature type="region of interest" description="Disordered" evidence="4">
    <location>
        <begin position="97"/>
        <end position="123"/>
    </location>
</feature>
<protein>
    <recommendedName>
        <fullName evidence="2 3">Single-stranded DNA-binding protein</fullName>
        <shortName evidence="2">SSB</shortName>
    </recommendedName>
</protein>
<name>A0A953LLH7_SYMTR</name>
<dbReference type="RefSeq" id="WP_273381610.1">
    <property type="nucleotide sequence ID" value="NZ_PIUK01000367.1"/>
</dbReference>
<keyword evidence="1 2" id="KW-0238">DNA-binding</keyword>
<dbReference type="GO" id="GO:0006260">
    <property type="term" value="P:DNA replication"/>
    <property type="evidence" value="ECO:0007669"/>
    <property type="project" value="InterPro"/>
</dbReference>
<evidence type="ECO:0000256" key="3">
    <source>
        <dbReference type="PIRNR" id="PIRNR002070"/>
    </source>
</evidence>
<feature type="compositionally biased region" description="Acidic residues" evidence="4">
    <location>
        <begin position="114"/>
        <end position="123"/>
    </location>
</feature>
<evidence type="ECO:0000256" key="1">
    <source>
        <dbReference type="ARBA" id="ARBA00023125"/>
    </source>
</evidence>
<dbReference type="PANTHER" id="PTHR10302">
    <property type="entry name" value="SINGLE-STRANDED DNA-BINDING PROTEIN"/>
    <property type="match status" value="1"/>
</dbReference>
<dbReference type="AlphaFoldDB" id="A0A953LLH7"/>
<dbReference type="CDD" id="cd04496">
    <property type="entry name" value="SSB_OBF"/>
    <property type="match status" value="1"/>
</dbReference>
<evidence type="ECO:0000313" key="5">
    <source>
        <dbReference type="EMBL" id="MBY6278167.1"/>
    </source>
</evidence>
<feature type="compositionally biased region" description="Polar residues" evidence="4">
    <location>
        <begin position="69"/>
        <end position="78"/>
    </location>
</feature>
<comment type="caution">
    <text evidence="2">Lacks conserved residue(s) required for the propagation of feature annotation.</text>
</comment>
<dbReference type="InterPro" id="IPR011344">
    <property type="entry name" value="ssDNA-bd"/>
</dbReference>
<dbReference type="InterPro" id="IPR000424">
    <property type="entry name" value="Primosome_PriB/ssb"/>
</dbReference>
<dbReference type="Proteomes" id="UP000732377">
    <property type="component" value="Unassembled WGS sequence"/>
</dbReference>
<dbReference type="EMBL" id="PIUK01000367">
    <property type="protein sequence ID" value="MBY6278167.1"/>
    <property type="molecule type" value="Genomic_DNA"/>
</dbReference>
<proteinExistence type="inferred from homology"/>
<gene>
    <name evidence="5" type="ORF">CWE10_18715</name>
</gene>
<dbReference type="Gene3D" id="2.40.50.140">
    <property type="entry name" value="Nucleic acid-binding proteins"/>
    <property type="match status" value="1"/>
</dbReference>
<dbReference type="InterPro" id="IPR012340">
    <property type="entry name" value="NA-bd_OB-fold"/>
</dbReference>
<sequence>MNTVNLIGRWTRDVELRYTPSGKPVATGTLAVNDGDRADFVPVVIWEKQAEAVANHHGRKGQQVGVSGRLQSRSYTTQDGQKRTVIEVVASRVEFLGSSAQEQEPQAPMGTEVQPDEDDDVPF</sequence>
<accession>A0A953LLH7</accession>
<organism evidence="5 6">
    <name type="scientific">Symbiobacterium thermophilum</name>
    <dbReference type="NCBI Taxonomy" id="2734"/>
    <lineage>
        <taxon>Bacteria</taxon>
        <taxon>Bacillati</taxon>
        <taxon>Bacillota</taxon>
        <taxon>Clostridia</taxon>
        <taxon>Eubacteriales</taxon>
        <taxon>Symbiobacteriaceae</taxon>
        <taxon>Symbiobacterium</taxon>
    </lineage>
</organism>
<dbReference type="PIRSF" id="PIRSF002070">
    <property type="entry name" value="SSB"/>
    <property type="match status" value="1"/>
</dbReference>
<dbReference type="PROSITE" id="PS50935">
    <property type="entry name" value="SSB"/>
    <property type="match status" value="1"/>
</dbReference>
<evidence type="ECO:0000256" key="4">
    <source>
        <dbReference type="SAM" id="MobiDB-lite"/>
    </source>
</evidence>
<feature type="region of interest" description="Disordered" evidence="4">
    <location>
        <begin position="54"/>
        <end position="78"/>
    </location>
</feature>
<comment type="caution">
    <text evidence="5">The sequence shown here is derived from an EMBL/GenBank/DDBJ whole genome shotgun (WGS) entry which is preliminary data.</text>
</comment>
<dbReference type="HAMAP" id="MF_00984">
    <property type="entry name" value="SSB"/>
    <property type="match status" value="1"/>
</dbReference>